<keyword evidence="5" id="KW-1185">Reference proteome</keyword>
<dbReference type="Gene3D" id="2.40.420.20">
    <property type="match status" value="1"/>
</dbReference>
<feature type="domain" description="YknX-like C-terminal permuted SH3-like" evidence="3">
    <location>
        <begin position="340"/>
        <end position="406"/>
    </location>
</feature>
<sequence>MKKIIHFAFIISMCISMVGCGSLTKDQAITADSNVKQVKTEIAKMVEVEDKSEFSALLQPMAEAILSFEVPGRIIAIDKKESDSVELDEIIARIDSSQYQINSGIANASLAQAEANLSQTLNGAREQEKESAKATYDKANAVYEKALIDFKRMESLLKEGAISKSDYENAQTRLTVSQTDMTAAKAVYDMAQEGARVETKQMAQEGYKLAEGNSDLAKLALGKTQLKAPFKGTILNKSASDGQIVAAGTPVFRFGNIDSLKLILPVPDNSIDNWTKGDSVTVSLYGKEKQGVVTNILSATNVMTGTIGVEVTVQNNEHDWVPGQVAVCRYVGKSQNSIFLPVESIISLSEKNPYLFINNDGKAVKKDITLGELKDNKVQILTGLEEGSEVIVSGAGELFEGARVKVSGGVEP</sequence>
<dbReference type="PANTHER" id="PTHR30469">
    <property type="entry name" value="MULTIDRUG RESISTANCE PROTEIN MDTA"/>
    <property type="match status" value="1"/>
</dbReference>
<reference evidence="4 5" key="1">
    <citation type="submission" date="2019-03" db="EMBL/GenBank/DDBJ databases">
        <title>Draft Genome Sequence of Desulfosporosinus fructosivorans Strain 63.6F, Isolated from Marine Sediment in the Baltic Sea.</title>
        <authorList>
            <person name="Hausmann B."/>
            <person name="Vandieken V."/>
            <person name="Pjevac P."/>
            <person name="Schreck K."/>
            <person name="Herbold C.W."/>
            <person name="Loy A."/>
        </authorList>
    </citation>
    <scope>NUCLEOTIDE SEQUENCE [LARGE SCALE GENOMIC DNA]</scope>
    <source>
        <strain evidence="4 5">63.6F</strain>
    </source>
</reference>
<dbReference type="RefSeq" id="WP_135549977.1">
    <property type="nucleotide sequence ID" value="NZ_SPQQ01000008.1"/>
</dbReference>
<dbReference type="Gene3D" id="2.40.30.170">
    <property type="match status" value="1"/>
</dbReference>
<comment type="caution">
    <text evidence="4">The sequence shown here is derived from an EMBL/GenBank/DDBJ whole genome shotgun (WGS) entry which is preliminary data.</text>
</comment>
<gene>
    <name evidence="4" type="ORF">E4K67_19985</name>
</gene>
<dbReference type="Pfam" id="PF25989">
    <property type="entry name" value="YknX_C"/>
    <property type="match status" value="1"/>
</dbReference>
<evidence type="ECO:0000256" key="1">
    <source>
        <dbReference type="ARBA" id="ARBA00009477"/>
    </source>
</evidence>
<protein>
    <submittedName>
        <fullName evidence="4">Efflux RND transporter periplasmic adaptor subunit</fullName>
    </submittedName>
</protein>
<dbReference type="InterPro" id="IPR058637">
    <property type="entry name" value="YknX-like_C"/>
</dbReference>
<dbReference type="NCBIfam" id="TIGR01730">
    <property type="entry name" value="RND_mfp"/>
    <property type="match status" value="1"/>
</dbReference>
<organism evidence="4 5">
    <name type="scientific">Desulfosporosinus fructosivorans</name>
    <dbReference type="NCBI Taxonomy" id="2018669"/>
    <lineage>
        <taxon>Bacteria</taxon>
        <taxon>Bacillati</taxon>
        <taxon>Bacillota</taxon>
        <taxon>Clostridia</taxon>
        <taxon>Eubacteriales</taxon>
        <taxon>Desulfitobacteriaceae</taxon>
        <taxon>Desulfosporosinus</taxon>
    </lineage>
</organism>
<dbReference type="PANTHER" id="PTHR30469:SF20">
    <property type="entry name" value="EFFLUX RND TRANSPORTER PERIPLASMIC ADAPTOR SUBUNIT"/>
    <property type="match status" value="1"/>
</dbReference>
<accession>A0A4Z0R259</accession>
<dbReference type="AlphaFoldDB" id="A0A4Z0R259"/>
<dbReference type="GO" id="GO:0015562">
    <property type="term" value="F:efflux transmembrane transporter activity"/>
    <property type="evidence" value="ECO:0007669"/>
    <property type="project" value="TreeGrafter"/>
</dbReference>
<dbReference type="Gene3D" id="1.10.287.470">
    <property type="entry name" value="Helix hairpin bin"/>
    <property type="match status" value="1"/>
</dbReference>
<name>A0A4Z0R259_9FIRM</name>
<evidence type="ECO:0000313" key="5">
    <source>
        <dbReference type="Proteomes" id="UP000298460"/>
    </source>
</evidence>
<dbReference type="EMBL" id="SPQQ01000008">
    <property type="protein sequence ID" value="TGE36233.1"/>
    <property type="molecule type" value="Genomic_DNA"/>
</dbReference>
<dbReference type="Proteomes" id="UP000298460">
    <property type="component" value="Unassembled WGS sequence"/>
</dbReference>
<dbReference type="InterPro" id="IPR006143">
    <property type="entry name" value="RND_pump_MFP"/>
</dbReference>
<dbReference type="SUPFAM" id="SSF111369">
    <property type="entry name" value="HlyD-like secretion proteins"/>
    <property type="match status" value="1"/>
</dbReference>
<dbReference type="GO" id="GO:1990281">
    <property type="term" value="C:efflux pump complex"/>
    <property type="evidence" value="ECO:0007669"/>
    <property type="project" value="TreeGrafter"/>
</dbReference>
<evidence type="ECO:0000259" key="2">
    <source>
        <dbReference type="Pfam" id="PF25881"/>
    </source>
</evidence>
<dbReference type="InterPro" id="IPR059052">
    <property type="entry name" value="HH_YbhG-like"/>
</dbReference>
<dbReference type="PROSITE" id="PS51257">
    <property type="entry name" value="PROKAR_LIPOPROTEIN"/>
    <property type="match status" value="1"/>
</dbReference>
<feature type="domain" description="YbhG-like alpha-helical hairpin" evidence="2">
    <location>
        <begin position="94"/>
        <end position="219"/>
    </location>
</feature>
<comment type="similarity">
    <text evidence="1">Belongs to the membrane fusion protein (MFP) (TC 8.A.1) family.</text>
</comment>
<evidence type="ECO:0000313" key="4">
    <source>
        <dbReference type="EMBL" id="TGE36233.1"/>
    </source>
</evidence>
<dbReference type="Pfam" id="PF25881">
    <property type="entry name" value="HH_YBHG"/>
    <property type="match status" value="1"/>
</dbReference>
<dbReference type="OrthoDB" id="9813047at2"/>
<dbReference type="Gene3D" id="2.40.50.100">
    <property type="match status" value="1"/>
</dbReference>
<evidence type="ECO:0000259" key="3">
    <source>
        <dbReference type="Pfam" id="PF25989"/>
    </source>
</evidence>
<proteinExistence type="inferred from homology"/>